<feature type="non-terminal residue" evidence="2">
    <location>
        <position position="95"/>
    </location>
</feature>
<keyword evidence="3" id="KW-1185">Reference proteome</keyword>
<evidence type="ECO:0000256" key="1">
    <source>
        <dbReference type="SAM" id="MobiDB-lite"/>
    </source>
</evidence>
<dbReference type="EMBL" id="KN837230">
    <property type="protein sequence ID" value="KIJ32205.1"/>
    <property type="molecule type" value="Genomic_DNA"/>
</dbReference>
<proteinExistence type="predicted"/>
<dbReference type="AlphaFoldDB" id="A0A0C9V3W4"/>
<dbReference type="HOGENOM" id="CLU_2544079_0_0_1"/>
<name>A0A0C9V3W4_SPHS4</name>
<sequence length="95" mass="11200">MTDLQLPSYLLAWKTSDEVDRMEEVPVGDPRKTVLGFEADKKFDRPAPKFNFDDPFEEEEDRLAKVARHWKARDQERTQRESRYRELLDAETAAA</sequence>
<feature type="compositionally biased region" description="Basic and acidic residues" evidence="1">
    <location>
        <begin position="72"/>
        <end position="88"/>
    </location>
</feature>
<evidence type="ECO:0000313" key="3">
    <source>
        <dbReference type="Proteomes" id="UP000054279"/>
    </source>
</evidence>
<evidence type="ECO:0000313" key="2">
    <source>
        <dbReference type="EMBL" id="KIJ32205.1"/>
    </source>
</evidence>
<protein>
    <submittedName>
        <fullName evidence="2">Uncharacterized protein</fullName>
    </submittedName>
</protein>
<accession>A0A0C9V3W4</accession>
<organism evidence="2 3">
    <name type="scientific">Sphaerobolus stellatus (strain SS14)</name>
    <dbReference type="NCBI Taxonomy" id="990650"/>
    <lineage>
        <taxon>Eukaryota</taxon>
        <taxon>Fungi</taxon>
        <taxon>Dikarya</taxon>
        <taxon>Basidiomycota</taxon>
        <taxon>Agaricomycotina</taxon>
        <taxon>Agaricomycetes</taxon>
        <taxon>Phallomycetidae</taxon>
        <taxon>Geastrales</taxon>
        <taxon>Sphaerobolaceae</taxon>
        <taxon>Sphaerobolus</taxon>
    </lineage>
</organism>
<reference evidence="2 3" key="1">
    <citation type="submission" date="2014-06" db="EMBL/GenBank/DDBJ databases">
        <title>Evolutionary Origins and Diversification of the Mycorrhizal Mutualists.</title>
        <authorList>
            <consortium name="DOE Joint Genome Institute"/>
            <consortium name="Mycorrhizal Genomics Consortium"/>
            <person name="Kohler A."/>
            <person name="Kuo A."/>
            <person name="Nagy L.G."/>
            <person name="Floudas D."/>
            <person name="Copeland A."/>
            <person name="Barry K.W."/>
            <person name="Cichocki N."/>
            <person name="Veneault-Fourrey C."/>
            <person name="LaButti K."/>
            <person name="Lindquist E.A."/>
            <person name="Lipzen A."/>
            <person name="Lundell T."/>
            <person name="Morin E."/>
            <person name="Murat C."/>
            <person name="Riley R."/>
            <person name="Ohm R."/>
            <person name="Sun H."/>
            <person name="Tunlid A."/>
            <person name="Henrissat B."/>
            <person name="Grigoriev I.V."/>
            <person name="Hibbett D.S."/>
            <person name="Martin F."/>
        </authorList>
    </citation>
    <scope>NUCLEOTIDE SEQUENCE [LARGE SCALE GENOMIC DNA]</scope>
    <source>
        <strain evidence="2 3">SS14</strain>
    </source>
</reference>
<dbReference type="Proteomes" id="UP000054279">
    <property type="component" value="Unassembled WGS sequence"/>
</dbReference>
<gene>
    <name evidence="2" type="ORF">M422DRAFT_266002</name>
</gene>
<feature type="region of interest" description="Disordered" evidence="1">
    <location>
        <begin position="71"/>
        <end position="95"/>
    </location>
</feature>